<sequence length="105" mass="11081">MVDVACALAPPIPDSPESLPDEPALLGGSGDSGCPPTVVVVVLALLSCPTSHVIDWPPERRNSADGSRFEMPEQGENVWRTIKSTHVSASSQWNLNMSSLSPETG</sequence>
<accession>A0A182J5Q8</accession>
<protein>
    <submittedName>
        <fullName evidence="1">Uncharacterized protein</fullName>
    </submittedName>
</protein>
<proteinExistence type="predicted"/>
<organism evidence="1">
    <name type="scientific">Anopheles atroparvus</name>
    <name type="common">European mosquito</name>
    <dbReference type="NCBI Taxonomy" id="41427"/>
    <lineage>
        <taxon>Eukaryota</taxon>
        <taxon>Metazoa</taxon>
        <taxon>Ecdysozoa</taxon>
        <taxon>Arthropoda</taxon>
        <taxon>Hexapoda</taxon>
        <taxon>Insecta</taxon>
        <taxon>Pterygota</taxon>
        <taxon>Neoptera</taxon>
        <taxon>Endopterygota</taxon>
        <taxon>Diptera</taxon>
        <taxon>Nematocera</taxon>
        <taxon>Culicoidea</taxon>
        <taxon>Culicidae</taxon>
        <taxon>Anophelinae</taxon>
        <taxon>Anopheles</taxon>
    </lineage>
</organism>
<dbReference type="EnsemblMetazoa" id="AATE011862-RA">
    <property type="protein sequence ID" value="AATE011862-PA.1"/>
    <property type="gene ID" value="AATE011862"/>
</dbReference>
<reference evidence="1" key="1">
    <citation type="submission" date="2022-08" db="UniProtKB">
        <authorList>
            <consortium name="EnsemblMetazoa"/>
        </authorList>
    </citation>
    <scope>IDENTIFICATION</scope>
    <source>
        <strain evidence="1">EBRO</strain>
    </source>
</reference>
<dbReference type="AlphaFoldDB" id="A0A182J5Q8"/>
<dbReference type="VEuPathDB" id="VectorBase:AATE011862"/>
<evidence type="ECO:0000313" key="1">
    <source>
        <dbReference type="EnsemblMetazoa" id="AATE011862-PA.1"/>
    </source>
</evidence>
<name>A0A182J5Q8_ANOAO</name>